<evidence type="ECO:0000313" key="2">
    <source>
        <dbReference type="Proteomes" id="UP001154322"/>
    </source>
</evidence>
<proteinExistence type="predicted"/>
<dbReference type="Proteomes" id="UP001154322">
    <property type="component" value="Unassembled WGS sequence"/>
</dbReference>
<dbReference type="Pfam" id="PF07410">
    <property type="entry name" value="Phage_Gp111"/>
    <property type="match status" value="1"/>
</dbReference>
<reference evidence="1" key="1">
    <citation type="submission" date="2022-06" db="EMBL/GenBank/DDBJ databases">
        <authorList>
            <person name="Dietemann V."/>
            <person name="Ory F."/>
            <person name="Dainat B."/>
            <person name="Oberhansli S."/>
        </authorList>
    </citation>
    <scope>NUCLEOTIDE SEQUENCE</scope>
    <source>
        <strain evidence="1">Ena-SAMPLE-TAB-26-04-2022-14:26:32:270-5432</strain>
    </source>
</reference>
<sequence>MKKHVMTGAWEIAKTGAKRFGGSAKEYFAAALRMAWAEKKGAKTMQVHKWTTAKGSVVELHAEHITQQTWVTDWGQEMTKEVNFVMIHKLVINGKTYLGDRVSRVFVNGEAMLDTGDVVVHQGRKYKATAPLPHDVNQAVWGAYDAAEAAKAAKIESARKRAEQKRKEEIKNGMCPRCSSYCYGDCTA</sequence>
<comment type="caution">
    <text evidence="1">The sequence shown here is derived from an EMBL/GenBank/DDBJ whole genome shotgun (WGS) entry which is preliminary data.</text>
</comment>
<dbReference type="RefSeq" id="WP_213426667.1">
    <property type="nucleotide sequence ID" value="NZ_AP031286.1"/>
</dbReference>
<accession>A0ABM9FWT9</accession>
<gene>
    <name evidence="1" type="ORF">WJ0W_000891</name>
</gene>
<name>A0ABM9FWT9_9BACL</name>
<organism evidence="1 2">
    <name type="scientific">Paenibacillus melissococcoides</name>
    <dbReference type="NCBI Taxonomy" id="2912268"/>
    <lineage>
        <taxon>Bacteria</taxon>
        <taxon>Bacillati</taxon>
        <taxon>Bacillota</taxon>
        <taxon>Bacilli</taxon>
        <taxon>Bacillales</taxon>
        <taxon>Paenibacillaceae</taxon>
        <taxon>Paenibacillus</taxon>
    </lineage>
</organism>
<evidence type="ECO:0000313" key="1">
    <source>
        <dbReference type="EMBL" id="CAH8243651.1"/>
    </source>
</evidence>
<keyword evidence="2" id="KW-1185">Reference proteome</keyword>
<dbReference type="InterPro" id="IPR010878">
    <property type="entry name" value="Gp111"/>
</dbReference>
<protein>
    <submittedName>
        <fullName evidence="1">Uncharacterized protein</fullName>
    </submittedName>
</protein>
<dbReference type="EMBL" id="CALYLO010000001">
    <property type="protein sequence ID" value="CAH8243651.1"/>
    <property type="molecule type" value="Genomic_DNA"/>
</dbReference>